<dbReference type="GO" id="GO:0008081">
    <property type="term" value="F:phosphoric diester hydrolase activity"/>
    <property type="evidence" value="ECO:0007669"/>
    <property type="project" value="InterPro"/>
</dbReference>
<dbReference type="SUPFAM" id="SSF51695">
    <property type="entry name" value="PLC-like phosphodiesterases"/>
    <property type="match status" value="1"/>
</dbReference>
<evidence type="ECO:0000313" key="2">
    <source>
        <dbReference type="EMBL" id="PIE34304.1"/>
    </source>
</evidence>
<evidence type="ECO:0000259" key="1">
    <source>
        <dbReference type="PROSITE" id="PS51704"/>
    </source>
</evidence>
<proteinExistence type="predicted"/>
<dbReference type="InterPro" id="IPR030395">
    <property type="entry name" value="GP_PDE_dom"/>
</dbReference>
<dbReference type="EMBL" id="PDSK01000090">
    <property type="protein sequence ID" value="PIE34304.1"/>
    <property type="molecule type" value="Genomic_DNA"/>
</dbReference>
<gene>
    <name evidence="2" type="ORF">CSA56_07920</name>
</gene>
<feature type="domain" description="GP-PDE" evidence="1">
    <location>
        <begin position="2"/>
        <end position="231"/>
    </location>
</feature>
<comment type="caution">
    <text evidence="2">The sequence shown here is derived from an EMBL/GenBank/DDBJ whole genome shotgun (WGS) entry which is preliminary data.</text>
</comment>
<dbReference type="InterPro" id="IPR017946">
    <property type="entry name" value="PLC-like_Pdiesterase_TIM-brl"/>
</dbReference>
<protein>
    <submittedName>
        <fullName evidence="2">Glycerophosphodiester phosphodiesterase</fullName>
    </submittedName>
</protein>
<dbReference type="CDD" id="cd08566">
    <property type="entry name" value="GDPD_AtGDE_like"/>
    <property type="match status" value="1"/>
</dbReference>
<dbReference type="GO" id="GO:0006629">
    <property type="term" value="P:lipid metabolic process"/>
    <property type="evidence" value="ECO:0007669"/>
    <property type="project" value="InterPro"/>
</dbReference>
<dbReference type="AlphaFoldDB" id="A0A2G6KF50"/>
<sequence>MIEIVWHRGAHEYAPENTFAATQKCLDWGMDYIEADVNTSKDGVLYVFHGPELERTTDGTGLITELTSEEVDTLDAGSWFDPEFAAERIPRLDAFLSWLKGKAKVFFDVKMDDPQPLIDLVYKVGLEQECFFWFGSQQAAVRFREIDRKLALKMNVSKPKDVIKAVEEFGANIVEVGLENMSEELFDVCRQHGVKIMIFHPHKDLEGFRQIIEWGVEIANVDHGDLFARLVREAESGV</sequence>
<name>A0A2G6KF50_9BACT</name>
<accession>A0A2G6KF50</accession>
<dbReference type="Proteomes" id="UP000230821">
    <property type="component" value="Unassembled WGS sequence"/>
</dbReference>
<dbReference type="PANTHER" id="PTHR46211">
    <property type="entry name" value="GLYCEROPHOSPHORYL DIESTER PHOSPHODIESTERASE"/>
    <property type="match status" value="1"/>
</dbReference>
<reference evidence="2 3" key="1">
    <citation type="submission" date="2017-10" db="EMBL/GenBank/DDBJ databases">
        <title>Novel microbial diversity and functional potential in the marine mammal oral microbiome.</title>
        <authorList>
            <person name="Dudek N.K."/>
            <person name="Sun C.L."/>
            <person name="Burstein D."/>
            <person name="Kantor R.S."/>
            <person name="Aliaga Goltsman D.S."/>
            <person name="Bik E.M."/>
            <person name="Thomas B.C."/>
            <person name="Banfield J.F."/>
            <person name="Relman D.A."/>
        </authorList>
    </citation>
    <scope>NUCLEOTIDE SEQUENCE [LARGE SCALE GENOMIC DNA]</scope>
    <source>
        <strain evidence="2">DOLJORAL78_47_16</strain>
    </source>
</reference>
<dbReference type="Gene3D" id="3.20.20.190">
    <property type="entry name" value="Phosphatidylinositol (PI) phosphodiesterase"/>
    <property type="match status" value="1"/>
</dbReference>
<organism evidence="2 3">
    <name type="scientific">candidate division KSB3 bacterium</name>
    <dbReference type="NCBI Taxonomy" id="2044937"/>
    <lineage>
        <taxon>Bacteria</taxon>
        <taxon>candidate division KSB3</taxon>
    </lineage>
</organism>
<evidence type="ECO:0000313" key="3">
    <source>
        <dbReference type="Proteomes" id="UP000230821"/>
    </source>
</evidence>
<dbReference type="PANTHER" id="PTHR46211:SF14">
    <property type="entry name" value="GLYCEROPHOSPHODIESTER PHOSPHODIESTERASE"/>
    <property type="match status" value="1"/>
</dbReference>
<dbReference type="Pfam" id="PF03009">
    <property type="entry name" value="GDPD"/>
    <property type="match status" value="1"/>
</dbReference>
<dbReference type="PROSITE" id="PS51704">
    <property type="entry name" value="GP_PDE"/>
    <property type="match status" value="1"/>
</dbReference>